<dbReference type="Proteomes" id="UP000318416">
    <property type="component" value="Unassembled WGS sequence"/>
</dbReference>
<name>A0A561EKT4_9ACTN</name>
<reference evidence="1 2" key="1">
    <citation type="submission" date="2019-06" db="EMBL/GenBank/DDBJ databases">
        <title>Sequencing the genomes of 1000 actinobacteria strains.</title>
        <authorList>
            <person name="Klenk H.-P."/>
        </authorList>
    </citation>
    <scope>NUCLEOTIDE SEQUENCE [LARGE SCALE GENOMIC DNA]</scope>
    <source>
        <strain evidence="1 2">DSM 41649</strain>
    </source>
</reference>
<proteinExistence type="predicted"/>
<evidence type="ECO:0000313" key="2">
    <source>
        <dbReference type="Proteomes" id="UP000318416"/>
    </source>
</evidence>
<comment type="caution">
    <text evidence="1">The sequence shown here is derived from an EMBL/GenBank/DDBJ whole genome shotgun (WGS) entry which is preliminary data.</text>
</comment>
<dbReference type="AlphaFoldDB" id="A0A561EKT4"/>
<sequence>MARYRWRVRMLSAEGIETVTQPALPYTDYFDGSAQEYADFLVDRALKQGQDDAGPMRAVRVVADVWEPDGQGSPEGHAGWPQ</sequence>
<gene>
    <name evidence="1" type="ORF">FB465_1204</name>
</gene>
<protein>
    <submittedName>
        <fullName evidence="1">Uncharacterized protein</fullName>
    </submittedName>
</protein>
<keyword evidence="2" id="KW-1185">Reference proteome</keyword>
<organism evidence="1 2">
    <name type="scientific">Kitasatospora atroaurantiaca</name>
    <dbReference type="NCBI Taxonomy" id="285545"/>
    <lineage>
        <taxon>Bacteria</taxon>
        <taxon>Bacillati</taxon>
        <taxon>Actinomycetota</taxon>
        <taxon>Actinomycetes</taxon>
        <taxon>Kitasatosporales</taxon>
        <taxon>Streptomycetaceae</taxon>
        <taxon>Kitasatospora</taxon>
    </lineage>
</organism>
<evidence type="ECO:0000313" key="1">
    <source>
        <dbReference type="EMBL" id="TWE16230.1"/>
    </source>
</evidence>
<dbReference type="EMBL" id="VIVR01000001">
    <property type="protein sequence ID" value="TWE16230.1"/>
    <property type="molecule type" value="Genomic_DNA"/>
</dbReference>
<accession>A0A561EKT4</accession>